<dbReference type="SMART" id="SM00471">
    <property type="entry name" value="HDc"/>
    <property type="match status" value="1"/>
</dbReference>
<feature type="transmembrane region" description="Helical" evidence="1">
    <location>
        <begin position="138"/>
        <end position="156"/>
    </location>
</feature>
<protein>
    <submittedName>
        <fullName evidence="3">Putative nucleotidyltransferase with HDIG domain</fullName>
    </submittedName>
</protein>
<dbReference type="CDD" id="cd00077">
    <property type="entry name" value="HDc"/>
    <property type="match status" value="1"/>
</dbReference>
<dbReference type="SUPFAM" id="SSF109604">
    <property type="entry name" value="HD-domain/PDEase-like"/>
    <property type="match status" value="1"/>
</dbReference>
<organism evidence="3 4">
    <name type="scientific">Cohnella phaseoli</name>
    <dbReference type="NCBI Taxonomy" id="456490"/>
    <lineage>
        <taxon>Bacteria</taxon>
        <taxon>Bacillati</taxon>
        <taxon>Bacillota</taxon>
        <taxon>Bacilli</taxon>
        <taxon>Bacillales</taxon>
        <taxon>Paenibacillaceae</taxon>
        <taxon>Cohnella</taxon>
    </lineage>
</organism>
<feature type="transmembrane region" description="Helical" evidence="1">
    <location>
        <begin position="37"/>
        <end position="56"/>
    </location>
</feature>
<feature type="transmembrane region" description="Helical" evidence="1">
    <location>
        <begin position="99"/>
        <end position="117"/>
    </location>
</feature>
<feature type="transmembrane region" description="Helical" evidence="1">
    <location>
        <begin position="168"/>
        <end position="189"/>
    </location>
</feature>
<keyword evidence="3" id="KW-0808">Transferase</keyword>
<dbReference type="EMBL" id="QRDZ01000004">
    <property type="protein sequence ID" value="RED85363.1"/>
    <property type="molecule type" value="Genomic_DNA"/>
</dbReference>
<keyword evidence="4" id="KW-1185">Reference proteome</keyword>
<feature type="transmembrane region" description="Helical" evidence="1">
    <location>
        <begin position="225"/>
        <end position="245"/>
    </location>
</feature>
<dbReference type="OrthoDB" id="9759601at2"/>
<accession>A0A3D9KIK9</accession>
<keyword evidence="1" id="KW-0812">Transmembrane</keyword>
<sequence>MKTRRMIGPAAGILLPYLLYEMVRGQSWDVHLSLPRGHFYVVSAVALLSVLIAFAVGLAGRRARNIKISCLSLAFVSLAEVFMVHGLSTPNLMLHATHLPGVAASLSVLLATFWLWMSALPTDHPFIRYFIRFEKQMLPLWTAILAVLGSLALLYPDAISFIPLNSNPLKGIAIALVILINGYTIYRYYHAYEYSRFPLQLSIVYSAGWLIVSQLIMATGETWRLSWWLYHFLLLASMVVMLVGLKSQYAAKKSLAGALRALFTTDPIERITESMSPSVKALMAATESKDVYTAGHNLRVTLYAMQIAQELQLPPDQLRALSQGSIIHDIGKLDIPDEILNKPGRLNEEERSIIEQHPARGYEMCRRLGFMKEELEIIRSHHEKWNGEGYPDRLAGEQIPRLARIVAVADVYDALTSDRAYRQAMSHEQAMAILRENRGTHFDPKCLDAWEQAVEGSSSVSSTTSLAYSSIRRLYSFEHEG</sequence>
<gene>
    <name evidence="3" type="ORF">DFP98_10468</name>
</gene>
<keyword evidence="1" id="KW-1133">Transmembrane helix</keyword>
<dbReference type="InterPro" id="IPR003607">
    <property type="entry name" value="HD/PDEase_dom"/>
</dbReference>
<dbReference type="NCBIfam" id="TIGR00277">
    <property type="entry name" value="HDIG"/>
    <property type="match status" value="1"/>
</dbReference>
<dbReference type="Pfam" id="PF13487">
    <property type="entry name" value="HD_5"/>
    <property type="match status" value="1"/>
</dbReference>
<dbReference type="InterPro" id="IPR037522">
    <property type="entry name" value="HD_GYP_dom"/>
</dbReference>
<proteinExistence type="predicted"/>
<feature type="domain" description="HD-GYP" evidence="2">
    <location>
        <begin position="271"/>
        <end position="466"/>
    </location>
</feature>
<feature type="transmembrane region" description="Helical" evidence="1">
    <location>
        <begin position="68"/>
        <end position="87"/>
    </location>
</feature>
<evidence type="ECO:0000313" key="3">
    <source>
        <dbReference type="EMBL" id="RED85363.1"/>
    </source>
</evidence>
<dbReference type="AlphaFoldDB" id="A0A3D9KIK9"/>
<comment type="caution">
    <text evidence="3">The sequence shown here is derived from an EMBL/GenBank/DDBJ whole genome shotgun (WGS) entry which is preliminary data.</text>
</comment>
<dbReference type="PANTHER" id="PTHR43155">
    <property type="entry name" value="CYCLIC DI-GMP PHOSPHODIESTERASE PA4108-RELATED"/>
    <property type="match status" value="1"/>
</dbReference>
<dbReference type="PROSITE" id="PS51832">
    <property type="entry name" value="HD_GYP"/>
    <property type="match status" value="1"/>
</dbReference>
<evidence type="ECO:0000313" key="4">
    <source>
        <dbReference type="Proteomes" id="UP000256977"/>
    </source>
</evidence>
<dbReference type="PANTHER" id="PTHR43155:SF2">
    <property type="entry name" value="CYCLIC DI-GMP PHOSPHODIESTERASE PA4108"/>
    <property type="match status" value="1"/>
</dbReference>
<dbReference type="Gene3D" id="1.10.3210.10">
    <property type="entry name" value="Hypothetical protein af1432"/>
    <property type="match status" value="1"/>
</dbReference>
<dbReference type="InterPro" id="IPR006675">
    <property type="entry name" value="HDIG_dom"/>
</dbReference>
<feature type="transmembrane region" description="Helical" evidence="1">
    <location>
        <begin position="201"/>
        <end position="219"/>
    </location>
</feature>
<reference evidence="3 4" key="1">
    <citation type="submission" date="2018-07" db="EMBL/GenBank/DDBJ databases">
        <title>Genomic Encyclopedia of Type Strains, Phase III (KMG-III): the genomes of soil and plant-associated and newly described type strains.</title>
        <authorList>
            <person name="Whitman W."/>
        </authorList>
    </citation>
    <scope>NUCLEOTIDE SEQUENCE [LARGE SCALE GENOMIC DNA]</scope>
    <source>
        <strain evidence="3 4">CECT 7287</strain>
    </source>
</reference>
<evidence type="ECO:0000256" key="1">
    <source>
        <dbReference type="SAM" id="Phobius"/>
    </source>
</evidence>
<dbReference type="RefSeq" id="WP_116059790.1">
    <property type="nucleotide sequence ID" value="NZ_QRDZ01000004.1"/>
</dbReference>
<evidence type="ECO:0000259" key="2">
    <source>
        <dbReference type="PROSITE" id="PS51832"/>
    </source>
</evidence>
<dbReference type="GO" id="GO:0016740">
    <property type="term" value="F:transferase activity"/>
    <property type="evidence" value="ECO:0007669"/>
    <property type="project" value="UniProtKB-KW"/>
</dbReference>
<name>A0A3D9KIK9_9BACL</name>
<dbReference type="Proteomes" id="UP000256977">
    <property type="component" value="Unassembled WGS sequence"/>
</dbReference>
<keyword evidence="1" id="KW-0472">Membrane</keyword>